<dbReference type="AlphaFoldDB" id="S8DPI2"/>
<protein>
    <submittedName>
        <fullName evidence="2">Uncharacterized protein</fullName>
    </submittedName>
</protein>
<organism evidence="2 3">
    <name type="scientific">Genlisea aurea</name>
    <dbReference type="NCBI Taxonomy" id="192259"/>
    <lineage>
        <taxon>Eukaryota</taxon>
        <taxon>Viridiplantae</taxon>
        <taxon>Streptophyta</taxon>
        <taxon>Embryophyta</taxon>
        <taxon>Tracheophyta</taxon>
        <taxon>Spermatophyta</taxon>
        <taxon>Magnoliopsida</taxon>
        <taxon>eudicotyledons</taxon>
        <taxon>Gunneridae</taxon>
        <taxon>Pentapetalae</taxon>
        <taxon>asterids</taxon>
        <taxon>lamiids</taxon>
        <taxon>Lamiales</taxon>
        <taxon>Lentibulariaceae</taxon>
        <taxon>Genlisea</taxon>
    </lineage>
</organism>
<comment type="caution">
    <text evidence="2">The sequence shown here is derived from an EMBL/GenBank/DDBJ whole genome shotgun (WGS) entry which is preliminary data.</text>
</comment>
<feature type="region of interest" description="Disordered" evidence="1">
    <location>
        <begin position="68"/>
        <end position="104"/>
    </location>
</feature>
<dbReference type="Proteomes" id="UP000015453">
    <property type="component" value="Unassembled WGS sequence"/>
</dbReference>
<feature type="compositionally biased region" description="Polar residues" evidence="1">
    <location>
        <begin position="323"/>
        <end position="337"/>
    </location>
</feature>
<feature type="region of interest" description="Disordered" evidence="1">
    <location>
        <begin position="296"/>
        <end position="343"/>
    </location>
</feature>
<feature type="compositionally biased region" description="Polar residues" evidence="1">
    <location>
        <begin position="95"/>
        <end position="104"/>
    </location>
</feature>
<evidence type="ECO:0000313" key="2">
    <source>
        <dbReference type="EMBL" id="EPS64963.1"/>
    </source>
</evidence>
<sequence>MPLATRRTRQKVEDLVQELVQGKKTEDGKRLIGFSISNPKTQVHPYTVRLYKDGEQIVSHKEWELDLSHIERPDPESDIDSSDSSDNGDPICTSLHPNSESESEQVYNGKCEDCRAESPTFLPSSTVRSLTLPSFIDSNHIIDTVFADDDIVRVVQRDLITKKIIQPLGCPHKELKKRQAFEEIKKHPRYNKKTLQDLFPTPIYHVLGGRPFRSINLHYRGLQISSWYYDGFPRVTIAIPIKINGEPDEVYDPTQPRTYHSVSFEPRPQLNTEKLYHLINITFPVTEAQGVTSAPTINIPNELSSDSEDDQTKPPKKPKRKQAQGSTSPKSKPTESIPTVLPVEPGACGGFDQVIVIPKDAFRRALELPTGDGTDNSAPLTDAEWNQGIDKIIPIGQEDEFQKFIDEGKVTFFGEFGERVRKRLQQREGIKKKILAELQKTAEQLSEAAVQEEVAELQAKTSKLNIHETSGRLVLDGTTKTVQGTGANSEENIQLILKNSEPHYKYVFDASTGIWHDNPNYSKEAADEFTRQFNESSYATEKHQKFQKK</sequence>
<reference evidence="2 3" key="1">
    <citation type="journal article" date="2013" name="BMC Genomics">
        <title>The miniature genome of a carnivorous plant Genlisea aurea contains a low number of genes and short non-coding sequences.</title>
        <authorList>
            <person name="Leushkin E.V."/>
            <person name="Sutormin R.A."/>
            <person name="Nabieva E.R."/>
            <person name="Penin A.A."/>
            <person name="Kondrashov A.S."/>
            <person name="Logacheva M.D."/>
        </authorList>
    </citation>
    <scope>NUCLEOTIDE SEQUENCE [LARGE SCALE GENOMIC DNA]</scope>
</reference>
<dbReference type="EMBL" id="AUSU01004504">
    <property type="protein sequence ID" value="EPS64963.1"/>
    <property type="molecule type" value="Genomic_DNA"/>
</dbReference>
<name>S8DPI2_9LAMI</name>
<accession>S8DPI2</accession>
<keyword evidence="3" id="KW-1185">Reference proteome</keyword>
<evidence type="ECO:0000313" key="3">
    <source>
        <dbReference type="Proteomes" id="UP000015453"/>
    </source>
</evidence>
<gene>
    <name evidence="2" type="ORF">M569_09816</name>
</gene>
<proteinExistence type="predicted"/>
<evidence type="ECO:0000256" key="1">
    <source>
        <dbReference type="SAM" id="MobiDB-lite"/>
    </source>
</evidence>